<dbReference type="InterPro" id="IPR008971">
    <property type="entry name" value="HSP40/DnaJ_pept-bd"/>
</dbReference>
<dbReference type="PRINTS" id="PR00625">
    <property type="entry name" value="JDOMAIN"/>
</dbReference>
<dbReference type="GeneID" id="105177384"/>
<dbReference type="InterPro" id="IPR036410">
    <property type="entry name" value="HSP_DnaJ_Cys-rich_dom_sf"/>
</dbReference>
<dbReference type="HAMAP" id="MF_01152">
    <property type="entry name" value="DnaJ"/>
    <property type="match status" value="1"/>
</dbReference>
<dbReference type="GO" id="GO:0031072">
    <property type="term" value="F:heat shock protein binding"/>
    <property type="evidence" value="ECO:0007669"/>
    <property type="project" value="InterPro"/>
</dbReference>
<dbReference type="PROSITE" id="PS00636">
    <property type="entry name" value="DNAJ_1"/>
    <property type="match status" value="1"/>
</dbReference>
<protein>
    <submittedName>
        <fullName evidence="9">Chaperone protein dnaJ 1, mitochondrial isoform X1</fullName>
    </submittedName>
</protein>
<evidence type="ECO:0000259" key="7">
    <source>
        <dbReference type="PROSITE" id="PS51188"/>
    </source>
</evidence>
<dbReference type="Gene3D" id="6.20.20.10">
    <property type="match status" value="2"/>
</dbReference>
<sequence>MGGGRWLACYPKLLVQKFLTIPVQSSNGVLWGKLSQFHRALIHSPTASRCYSYMGKRADFAPHELLWSKRFLHATAPYCSMERDYYEILGISKDASRDEIKKAFHALAKKYHPDSNKNNPSAKRKFQEIRDAYETLQDPEKKSQYDRMRMSSGRAENAEYPSREWDQFRDAHRAKFSDSFHKIFSEIFENESENLAADIQVELSLTFSEAAKGCTKQLSFEADVPCDSCDGRGHRLDAATKICPTCQGIGRVTIPPFITTCSTCKGFGRIIKEYCVACKGSGVCEGVRDVKVTIPAGVDSGDTIRVPEAGNAGRWGRSPGNLFIKLKVAEDPIFSRRGADIYVDSHISFTQAILGGNIEVPTLAGKIQLQIPKGVQHGKLVLLRGKGLPKNGFLVDHADQYVRFCINFPSTVTERQRAILEEFEEEIMEENSTSAEDNWWEYWVKHAPAPKVILEFSILILIFLFLGKILQ</sequence>
<dbReference type="GO" id="GO:0042026">
    <property type="term" value="P:protein refolding"/>
    <property type="evidence" value="ECO:0007669"/>
    <property type="project" value="TreeGrafter"/>
</dbReference>
<name>A0A6I9UIY0_SESIN</name>
<dbReference type="SMART" id="SM00271">
    <property type="entry name" value="DnaJ"/>
    <property type="match status" value="1"/>
</dbReference>
<dbReference type="GO" id="GO:0009408">
    <property type="term" value="P:response to heat"/>
    <property type="evidence" value="ECO:0007669"/>
    <property type="project" value="InterPro"/>
</dbReference>
<dbReference type="GO" id="GO:0008270">
    <property type="term" value="F:zinc ion binding"/>
    <property type="evidence" value="ECO:0007669"/>
    <property type="project" value="UniProtKB-KW"/>
</dbReference>
<keyword evidence="4 5" id="KW-0862">Zinc</keyword>
<dbReference type="Gene3D" id="1.10.287.110">
    <property type="entry name" value="DnaJ domain"/>
    <property type="match status" value="1"/>
</dbReference>
<organism evidence="8 9">
    <name type="scientific">Sesamum indicum</name>
    <name type="common">Oriental sesame</name>
    <name type="synonym">Sesamum orientale</name>
    <dbReference type="NCBI Taxonomy" id="4182"/>
    <lineage>
        <taxon>Eukaryota</taxon>
        <taxon>Viridiplantae</taxon>
        <taxon>Streptophyta</taxon>
        <taxon>Embryophyta</taxon>
        <taxon>Tracheophyta</taxon>
        <taxon>Spermatophyta</taxon>
        <taxon>Magnoliopsida</taxon>
        <taxon>eudicotyledons</taxon>
        <taxon>Gunneridae</taxon>
        <taxon>Pentapetalae</taxon>
        <taxon>asterids</taxon>
        <taxon>lamiids</taxon>
        <taxon>Lamiales</taxon>
        <taxon>Pedaliaceae</taxon>
        <taxon>Sesamum</taxon>
    </lineage>
</organism>
<dbReference type="RefSeq" id="XP_011098823.1">
    <property type="nucleotide sequence ID" value="XM_011100521.2"/>
</dbReference>
<dbReference type="GO" id="GO:0005737">
    <property type="term" value="C:cytoplasm"/>
    <property type="evidence" value="ECO:0007669"/>
    <property type="project" value="TreeGrafter"/>
</dbReference>
<evidence type="ECO:0000256" key="1">
    <source>
        <dbReference type="ARBA" id="ARBA00022723"/>
    </source>
</evidence>
<proteinExistence type="inferred from homology"/>
<dbReference type="GO" id="GO:0051082">
    <property type="term" value="F:unfolded protein binding"/>
    <property type="evidence" value="ECO:0007669"/>
    <property type="project" value="InterPro"/>
</dbReference>
<dbReference type="Gene3D" id="2.60.260.20">
    <property type="entry name" value="Urease metallochaperone UreE, N-terminal domain"/>
    <property type="match status" value="2"/>
</dbReference>
<dbReference type="AlphaFoldDB" id="A0A6I9UIY0"/>
<dbReference type="InterPro" id="IPR036869">
    <property type="entry name" value="J_dom_sf"/>
</dbReference>
<reference evidence="9" key="1">
    <citation type="submission" date="2025-08" db="UniProtKB">
        <authorList>
            <consortium name="RefSeq"/>
        </authorList>
    </citation>
    <scope>IDENTIFICATION</scope>
</reference>
<evidence type="ECO:0000256" key="5">
    <source>
        <dbReference type="PROSITE-ProRule" id="PRU00546"/>
    </source>
</evidence>
<feature type="domain" description="J" evidence="6">
    <location>
        <begin position="84"/>
        <end position="149"/>
    </location>
</feature>
<keyword evidence="1 5" id="KW-0479">Metal-binding</keyword>
<dbReference type="SUPFAM" id="SSF57938">
    <property type="entry name" value="DnaJ/Hsp40 cysteine-rich domain"/>
    <property type="match status" value="1"/>
</dbReference>
<dbReference type="InParanoid" id="A0A6I9UIY0"/>
<feature type="domain" description="CR-type" evidence="7">
    <location>
        <begin position="213"/>
        <end position="287"/>
    </location>
</feature>
<dbReference type="CDD" id="cd10747">
    <property type="entry name" value="DnaJ_C"/>
    <property type="match status" value="1"/>
</dbReference>
<keyword evidence="2" id="KW-0677">Repeat</keyword>
<evidence type="ECO:0000256" key="2">
    <source>
        <dbReference type="ARBA" id="ARBA00022737"/>
    </source>
</evidence>
<dbReference type="CDD" id="cd10719">
    <property type="entry name" value="DnaJ_zf"/>
    <property type="match status" value="1"/>
</dbReference>
<evidence type="ECO:0000313" key="9">
    <source>
        <dbReference type="RefSeq" id="XP_011098823.1"/>
    </source>
</evidence>
<feature type="zinc finger region" description="CR-type" evidence="5">
    <location>
        <begin position="213"/>
        <end position="287"/>
    </location>
</feature>
<dbReference type="PANTHER" id="PTHR43096">
    <property type="entry name" value="DNAJ HOMOLOG 1, MITOCHONDRIAL-RELATED"/>
    <property type="match status" value="1"/>
</dbReference>
<evidence type="ECO:0000256" key="4">
    <source>
        <dbReference type="ARBA" id="ARBA00022833"/>
    </source>
</evidence>
<dbReference type="InterPro" id="IPR012724">
    <property type="entry name" value="DnaJ"/>
</dbReference>
<dbReference type="FunCoup" id="A0A6I9UIY0">
    <property type="interactions" value="369"/>
</dbReference>
<dbReference type="InterPro" id="IPR002939">
    <property type="entry name" value="DnaJ_C"/>
</dbReference>
<keyword evidence="3 5" id="KW-0863">Zinc-finger</keyword>
<dbReference type="GO" id="GO:0005524">
    <property type="term" value="F:ATP binding"/>
    <property type="evidence" value="ECO:0007669"/>
    <property type="project" value="InterPro"/>
</dbReference>
<evidence type="ECO:0000256" key="3">
    <source>
        <dbReference type="ARBA" id="ARBA00022771"/>
    </source>
</evidence>
<accession>A0A6I9UIY0</accession>
<gene>
    <name evidence="9" type="primary">LOC105177384</name>
</gene>
<keyword evidence="8" id="KW-1185">Reference proteome</keyword>
<dbReference type="InterPro" id="IPR001305">
    <property type="entry name" value="HSP_DnaJ_Cys-rich_dom"/>
</dbReference>
<dbReference type="NCBIfam" id="NF008035">
    <property type="entry name" value="PRK10767.1"/>
    <property type="match status" value="1"/>
</dbReference>
<dbReference type="SUPFAM" id="SSF46565">
    <property type="entry name" value="Chaperone J-domain"/>
    <property type="match status" value="1"/>
</dbReference>
<dbReference type="InterPro" id="IPR001623">
    <property type="entry name" value="DnaJ_domain"/>
</dbReference>
<dbReference type="Pfam" id="PF01556">
    <property type="entry name" value="DnaJ_C"/>
    <property type="match status" value="1"/>
</dbReference>
<dbReference type="PROSITE" id="PS50076">
    <property type="entry name" value="DNAJ_2"/>
    <property type="match status" value="1"/>
</dbReference>
<dbReference type="Pfam" id="PF00684">
    <property type="entry name" value="DnaJ_CXXCXGXG"/>
    <property type="match status" value="1"/>
</dbReference>
<dbReference type="SUPFAM" id="SSF49493">
    <property type="entry name" value="HSP40/DnaJ peptide-binding domain"/>
    <property type="match status" value="2"/>
</dbReference>
<dbReference type="FunFam" id="2.60.260.20:FF:000005">
    <property type="entry name" value="Chaperone protein dnaJ 1, mitochondrial"/>
    <property type="match status" value="1"/>
</dbReference>
<dbReference type="CDD" id="cd06257">
    <property type="entry name" value="DnaJ"/>
    <property type="match status" value="1"/>
</dbReference>
<dbReference type="Proteomes" id="UP000504604">
    <property type="component" value="Linkage group LG2"/>
</dbReference>
<dbReference type="PROSITE" id="PS51188">
    <property type="entry name" value="ZF_CR"/>
    <property type="match status" value="1"/>
</dbReference>
<dbReference type="Pfam" id="PF00226">
    <property type="entry name" value="DnaJ"/>
    <property type="match status" value="1"/>
</dbReference>
<evidence type="ECO:0000313" key="8">
    <source>
        <dbReference type="Proteomes" id="UP000504604"/>
    </source>
</evidence>
<dbReference type="PANTHER" id="PTHR43096:SF36">
    <property type="entry name" value="CHAPERONE PROTEIN DNAJ 1, MITOCHONDRIAL"/>
    <property type="match status" value="1"/>
</dbReference>
<dbReference type="InterPro" id="IPR018253">
    <property type="entry name" value="DnaJ_domain_CS"/>
</dbReference>
<dbReference type="OrthoDB" id="10256793at2759"/>
<evidence type="ECO:0000259" key="6">
    <source>
        <dbReference type="PROSITE" id="PS50076"/>
    </source>
</evidence>
<dbReference type="KEGG" id="sind:105177384"/>